<dbReference type="RefSeq" id="WP_052220742.1">
    <property type="nucleotide sequence ID" value="NZ_LHUR01000013.1"/>
</dbReference>
<accession>A0A0L6ZC85</accession>
<dbReference type="SUPFAM" id="SSF53335">
    <property type="entry name" value="S-adenosyl-L-methionine-dependent methyltransferases"/>
    <property type="match status" value="1"/>
</dbReference>
<keyword evidence="2" id="KW-0808">Transferase</keyword>
<evidence type="ECO:0000256" key="3">
    <source>
        <dbReference type="ARBA" id="ARBA00022691"/>
    </source>
</evidence>
<dbReference type="REBASE" id="131215">
    <property type="entry name" value="M.Cho5847ORF11640P"/>
</dbReference>
<sequence length="516" mass="59624">MIGNNVKTKDIVEFGDYQTPEDFVDKVCLYLKNNLNINPKYILEPTFGLGNFIKGSLKAFNNVDNIFGIELNKKYYDYASDEISKLHIMDNKVVLFNENIFNFDFNKIKSKINKTDSLLVIGNPPWVTNSELTSMDSSNLPIKENFKGLSGLDAITGKGNFDIAEYIILQLLNEFKDYNCYIAMLCKNIVAKNIVRDLEKYDFTLSEIKMLCFNANDVFNVSCEACLLIMKVGGKERLICDVYDFNKPTKKIRMFGWTGGNFISDLGNYSQDIDGLCQLEWRQGIKHDCSKVMELTHSSKNEFTNGLKEKLHVEDDYIYPLLKSSDIKKYIIKDTRKYVIVTQRKVREETDSIKDKSPLLWNYLQEHSQLLDNRKSSIYKKAPRFAIFGVGDYSFKPYKVAISGFYKTPLFALVYNTIEKPIMLDDTCYFLGFDNYNHALITTLLLNSKIVQNFIKSIAFLDSKRPYTKDILMRIDLLKVVENISFKDLISIADNLKIEHNLINDDYIDFSNSLRN</sequence>
<dbReference type="STRING" id="36844.SAMN04488501_108169"/>
<dbReference type="GO" id="GO:0032259">
    <property type="term" value="P:methylation"/>
    <property type="evidence" value="ECO:0007669"/>
    <property type="project" value="UniProtKB-KW"/>
</dbReference>
<name>A0A0L6ZC85_9CLOT</name>
<dbReference type="PANTHER" id="PTHR33841:SF5">
    <property type="entry name" value="DNA METHYLASE (MODIFICATION METHYLASE) (METHYLTRANSFERASE)-RELATED"/>
    <property type="match status" value="1"/>
</dbReference>
<keyword evidence="5" id="KW-1185">Reference proteome</keyword>
<dbReference type="Gene3D" id="3.40.50.150">
    <property type="entry name" value="Vaccinia Virus protein VP39"/>
    <property type="match status" value="1"/>
</dbReference>
<gene>
    <name evidence="4" type="ORF">CLHOM_11640</name>
</gene>
<dbReference type="PANTHER" id="PTHR33841">
    <property type="entry name" value="DNA METHYLTRANSFERASE YEEA-RELATED"/>
    <property type="match status" value="1"/>
</dbReference>
<dbReference type="Proteomes" id="UP000037043">
    <property type="component" value="Unassembled WGS sequence"/>
</dbReference>
<dbReference type="InterPro" id="IPR029063">
    <property type="entry name" value="SAM-dependent_MTases_sf"/>
</dbReference>
<dbReference type="AlphaFoldDB" id="A0A0L6ZC85"/>
<dbReference type="EMBL" id="LHUR01000013">
    <property type="protein sequence ID" value="KOA20576.1"/>
    <property type="molecule type" value="Genomic_DNA"/>
</dbReference>
<evidence type="ECO:0000313" key="4">
    <source>
        <dbReference type="EMBL" id="KOA20576.1"/>
    </source>
</evidence>
<proteinExistence type="predicted"/>
<dbReference type="InterPro" id="IPR050953">
    <property type="entry name" value="N4_N6_ade-DNA_methylase"/>
</dbReference>
<reference evidence="5" key="1">
    <citation type="submission" date="2015-08" db="EMBL/GenBank/DDBJ databases">
        <title>Genome sequence of the strict anaerobe Clostridium homopropionicum LuHBu1 (DSM 5847T).</title>
        <authorList>
            <person name="Poehlein A."/>
            <person name="Beck M."/>
            <person name="Schiel-Bengelsdorf B."/>
            <person name="Bengelsdorf F.R."/>
            <person name="Daniel R."/>
            <person name="Duerre P."/>
        </authorList>
    </citation>
    <scope>NUCLEOTIDE SEQUENCE [LARGE SCALE GENOMIC DNA]</scope>
    <source>
        <strain evidence="5">DSM 5847</strain>
    </source>
</reference>
<dbReference type="PATRIC" id="fig|1121318.3.peg.1174"/>
<protein>
    <submittedName>
        <fullName evidence="4">Uncharacterized protein</fullName>
    </submittedName>
</protein>
<evidence type="ECO:0000256" key="1">
    <source>
        <dbReference type="ARBA" id="ARBA00022603"/>
    </source>
</evidence>
<organism evidence="4 5">
    <name type="scientific">Clostridium homopropionicum DSM 5847</name>
    <dbReference type="NCBI Taxonomy" id="1121318"/>
    <lineage>
        <taxon>Bacteria</taxon>
        <taxon>Bacillati</taxon>
        <taxon>Bacillota</taxon>
        <taxon>Clostridia</taxon>
        <taxon>Eubacteriales</taxon>
        <taxon>Clostridiaceae</taxon>
        <taxon>Clostridium</taxon>
    </lineage>
</organism>
<evidence type="ECO:0000313" key="5">
    <source>
        <dbReference type="Proteomes" id="UP000037043"/>
    </source>
</evidence>
<keyword evidence="1" id="KW-0489">Methyltransferase</keyword>
<evidence type="ECO:0000256" key="2">
    <source>
        <dbReference type="ARBA" id="ARBA00022679"/>
    </source>
</evidence>
<dbReference type="GO" id="GO:0008168">
    <property type="term" value="F:methyltransferase activity"/>
    <property type="evidence" value="ECO:0007669"/>
    <property type="project" value="UniProtKB-KW"/>
</dbReference>
<comment type="caution">
    <text evidence="4">The sequence shown here is derived from an EMBL/GenBank/DDBJ whole genome shotgun (WGS) entry which is preliminary data.</text>
</comment>
<keyword evidence="3" id="KW-0949">S-adenosyl-L-methionine</keyword>